<dbReference type="PROSITE" id="PS00455">
    <property type="entry name" value="AMP_BINDING"/>
    <property type="match status" value="1"/>
</dbReference>
<feature type="domain" description="AMP-binding enzyme C-terminal" evidence="4">
    <location>
        <begin position="426"/>
        <end position="501"/>
    </location>
</feature>
<evidence type="ECO:0000313" key="6">
    <source>
        <dbReference type="Proteomes" id="UP000315534"/>
    </source>
</evidence>
<dbReference type="Gene3D" id="3.40.50.980">
    <property type="match status" value="2"/>
</dbReference>
<evidence type="ECO:0000313" key="5">
    <source>
        <dbReference type="EMBL" id="TET83095.1"/>
    </source>
</evidence>
<dbReference type="EMBL" id="SOIP01000063">
    <property type="protein sequence ID" value="TET83095.1"/>
    <property type="molecule type" value="Genomic_DNA"/>
</dbReference>
<proteinExistence type="inferred from homology"/>
<dbReference type="FunFam" id="3.30.300.30:FF:000008">
    <property type="entry name" value="2,3-dihydroxybenzoate-AMP ligase"/>
    <property type="match status" value="1"/>
</dbReference>
<dbReference type="Proteomes" id="UP000315534">
    <property type="component" value="Unassembled WGS sequence"/>
</dbReference>
<dbReference type="GO" id="GO:0031956">
    <property type="term" value="F:medium-chain fatty acid-CoA ligase activity"/>
    <property type="evidence" value="ECO:0007669"/>
    <property type="project" value="TreeGrafter"/>
</dbReference>
<gene>
    <name evidence="5" type="ORF">E3J38_01065</name>
</gene>
<dbReference type="SUPFAM" id="SSF56801">
    <property type="entry name" value="Acetyl-CoA synthetase-like"/>
    <property type="match status" value="1"/>
</dbReference>
<evidence type="ECO:0000259" key="4">
    <source>
        <dbReference type="Pfam" id="PF13193"/>
    </source>
</evidence>
<comment type="similarity">
    <text evidence="1">Belongs to the ATP-dependent AMP-binding enzyme family.</text>
</comment>
<dbReference type="AlphaFoldDB" id="A0A523XV08"/>
<accession>A0A523XV08</accession>
<evidence type="ECO:0000256" key="2">
    <source>
        <dbReference type="ARBA" id="ARBA00022598"/>
    </source>
</evidence>
<dbReference type="PANTHER" id="PTHR43201">
    <property type="entry name" value="ACYL-COA SYNTHETASE"/>
    <property type="match status" value="1"/>
</dbReference>
<dbReference type="Gene3D" id="2.30.38.10">
    <property type="entry name" value="Luciferase, Domain 3"/>
    <property type="match status" value="1"/>
</dbReference>
<dbReference type="InterPro" id="IPR045851">
    <property type="entry name" value="AMP-bd_C_sf"/>
</dbReference>
<dbReference type="PANTHER" id="PTHR43201:SF5">
    <property type="entry name" value="MEDIUM-CHAIN ACYL-COA LIGASE ACSF2, MITOCHONDRIAL"/>
    <property type="match status" value="1"/>
</dbReference>
<feature type="non-terminal residue" evidence="5">
    <location>
        <position position="1"/>
    </location>
</feature>
<dbReference type="InterPro" id="IPR000873">
    <property type="entry name" value="AMP-dep_synth/lig_dom"/>
</dbReference>
<name>A0A523XV08_UNCT6</name>
<reference evidence="5 6" key="1">
    <citation type="submission" date="2019-03" db="EMBL/GenBank/DDBJ databases">
        <title>Metabolic potential of uncultured bacteria and archaea associated with petroleum seepage in deep-sea sediments.</title>
        <authorList>
            <person name="Dong X."/>
            <person name="Hubert C."/>
        </authorList>
    </citation>
    <scope>NUCLEOTIDE SEQUENCE [LARGE SCALE GENOMIC DNA]</scope>
    <source>
        <strain evidence="5">E29_bin36</strain>
    </source>
</reference>
<dbReference type="Gene3D" id="3.30.300.30">
    <property type="match status" value="1"/>
</dbReference>
<dbReference type="InterPro" id="IPR020845">
    <property type="entry name" value="AMP-binding_CS"/>
</dbReference>
<feature type="domain" description="AMP-dependent synthetase/ligase" evidence="3">
    <location>
        <begin position="2"/>
        <end position="375"/>
    </location>
</feature>
<evidence type="ECO:0000256" key="1">
    <source>
        <dbReference type="ARBA" id="ARBA00006432"/>
    </source>
</evidence>
<dbReference type="InterPro" id="IPR025110">
    <property type="entry name" value="AMP-bd_C"/>
</dbReference>
<organism evidence="5 6">
    <name type="scientific">candidate division TA06 bacterium</name>
    <dbReference type="NCBI Taxonomy" id="2250710"/>
    <lineage>
        <taxon>Bacteria</taxon>
        <taxon>Bacteria division TA06</taxon>
    </lineage>
</organism>
<evidence type="ECO:0000259" key="3">
    <source>
        <dbReference type="Pfam" id="PF00501"/>
    </source>
</evidence>
<dbReference type="GO" id="GO:0006631">
    <property type="term" value="P:fatty acid metabolic process"/>
    <property type="evidence" value="ECO:0007669"/>
    <property type="project" value="TreeGrafter"/>
</dbReference>
<comment type="caution">
    <text evidence="5">The sequence shown here is derived from an EMBL/GenBank/DDBJ whole genome shotgun (WGS) entry which is preliminary data.</text>
</comment>
<dbReference type="Pfam" id="PF00501">
    <property type="entry name" value="AMP-binding"/>
    <property type="match status" value="1"/>
</dbReference>
<protein>
    <submittedName>
        <fullName evidence="5">AMP-binding protein</fullName>
    </submittedName>
</protein>
<keyword evidence="2" id="KW-0436">Ligase</keyword>
<sequence>GKERITYDALLERANSMASALLKMGVKKGDKVAIWMSNIPEWVDAHFACVKIGAAVIPLSTRYKVQELEYILRQSDSTTLFMMDRFLKIDFIPMIYEICPELKECKPGELQCEKLPLLKRVIMVGEQSYPGMLDYNEVLKSGKDYAGTDELKKAQEAVGPEDVYIIPFTSGTTGFPKGVVTTHDQYIRVVSAFSDRFQMTEKDRILVVSPFYHNMGNMTGMTLGACHGACILPMESFDPGEALRLIDEEKVTNFTGSPTMYIMMLDHPDFPKRDTSGIKSAIIGGADVSPDLVRTIIEKMAIKDMISGYGMTENTGISTCTRRGDPPELVANTCGKLMFDDCELKILDPETGEELPPGTQGEIRTRGWFVMKEYYKQPEETAQAFDSMGWFHTSDLATMDENGYLKITGRLKDMFITGGVNAYPAEIESFLMTHPKVAMVAVAGVPDRRMGEVAMAFIKLKEGQTATAEEIISFAREKMANYKAPKYVKFVDDFPMTATGKIQKFVLKDAAIEELGLNKQ</sequence>
<dbReference type="Pfam" id="PF13193">
    <property type="entry name" value="AMP-binding_C"/>
    <property type="match status" value="1"/>
</dbReference>